<evidence type="ECO:0000313" key="1">
    <source>
        <dbReference type="EMBL" id="AFH62532.1"/>
    </source>
</evidence>
<gene>
    <name evidence="1" type="ORF">B2K_17690</name>
</gene>
<name>I0BJI5_9BACL</name>
<dbReference type="EMBL" id="CP003422">
    <property type="protein sequence ID" value="AFH62532.1"/>
    <property type="molecule type" value="Genomic_DNA"/>
</dbReference>
<evidence type="ECO:0000313" key="2">
    <source>
        <dbReference type="Proteomes" id="UP000007392"/>
    </source>
</evidence>
<dbReference type="HOGENOM" id="CLU_061369_2_0_9"/>
<reference evidence="1 2" key="1">
    <citation type="submission" date="2013-06" db="EMBL/GenBank/DDBJ databases">
        <title>Complete genome sequence of Paenibacillus mucilaginosus K02.</title>
        <authorList>
            <person name="Xiao B."/>
            <person name="Sun L."/>
            <person name="Xiao L."/>
            <person name="Lian B."/>
        </authorList>
    </citation>
    <scope>NUCLEOTIDE SEQUENCE [LARGE SCALE GENOMIC DNA]</scope>
    <source>
        <strain evidence="1 2">K02</strain>
    </source>
</reference>
<dbReference type="AlphaFoldDB" id="I0BJI5"/>
<sequence>MGLPWGGLFLAWKAYHSTNDTPRLPLLSSSGCAGRECVYCYHNLKEGRIGVTLEEVMKRLEAMGSESTRQTLMRHGMPPAGYGVKVGDLKKLVKPVKGDQELVLQLYDTGISDAMYLAGLTVNPKTVAKETLQAWARKADWYLIAEYTVASAAAESPHALELAREWIDSPEELVAACGWSTWANYVSITPDEHLPAEELRGLLERVQASIHEERNRVRYTMNGFVISVGGYVAPLHEEAVQAAAAIGKVRVNMGGTACKVPSAPEYIARMISAGKLGKKRKTCIC</sequence>
<dbReference type="OrthoDB" id="9801369at2"/>
<protein>
    <submittedName>
        <fullName evidence="1">DNA alkylation repair enzyme</fullName>
    </submittedName>
</protein>
<proteinExistence type="predicted"/>
<dbReference type="SUPFAM" id="SSF48371">
    <property type="entry name" value="ARM repeat"/>
    <property type="match status" value="1"/>
</dbReference>
<dbReference type="PANTHER" id="PTHR41291:SF1">
    <property type="entry name" value="DNA ALKYLATION REPAIR PROTEIN"/>
    <property type="match status" value="1"/>
</dbReference>
<organism evidence="1 2">
    <name type="scientific">Paenibacillus mucilaginosus K02</name>
    <dbReference type="NCBI Taxonomy" id="997761"/>
    <lineage>
        <taxon>Bacteria</taxon>
        <taxon>Bacillati</taxon>
        <taxon>Bacillota</taxon>
        <taxon>Bacilli</taxon>
        <taxon>Bacillales</taxon>
        <taxon>Paenibacillaceae</taxon>
        <taxon>Paenibacillus</taxon>
    </lineage>
</organism>
<dbReference type="Pfam" id="PF08713">
    <property type="entry name" value="DNA_alkylation"/>
    <property type="match status" value="1"/>
</dbReference>
<accession>I0BJI5</accession>
<dbReference type="CDD" id="cd06561">
    <property type="entry name" value="AlkD_like"/>
    <property type="match status" value="1"/>
</dbReference>
<dbReference type="Proteomes" id="UP000007392">
    <property type="component" value="Chromosome"/>
</dbReference>
<dbReference type="InterPro" id="IPR016024">
    <property type="entry name" value="ARM-type_fold"/>
</dbReference>
<dbReference type="PATRIC" id="fig|997761.3.peg.3484"/>
<dbReference type="InterPro" id="IPR014825">
    <property type="entry name" value="DNA_alkylation"/>
</dbReference>
<dbReference type="KEGG" id="pmw:B2K_17690"/>
<dbReference type="PANTHER" id="PTHR41291">
    <property type="entry name" value="DNA ALKYLATION REPAIR PROTEIN"/>
    <property type="match status" value="1"/>
</dbReference>